<comment type="caution">
    <text evidence="2">The sequence shown here is derived from an EMBL/GenBank/DDBJ whole genome shotgun (WGS) entry which is preliminary data.</text>
</comment>
<keyword evidence="1" id="KW-1133">Transmembrane helix</keyword>
<keyword evidence="1" id="KW-0472">Membrane</keyword>
<evidence type="ECO:0000313" key="3">
    <source>
        <dbReference type="Proteomes" id="UP001434883"/>
    </source>
</evidence>
<reference evidence="2 3" key="1">
    <citation type="submission" date="2021-06" db="EMBL/GenBank/DDBJ databases">
        <authorList>
            <person name="Palmer J.M."/>
        </authorList>
    </citation>
    <scope>NUCLEOTIDE SEQUENCE [LARGE SCALE GENOMIC DNA]</scope>
    <source>
        <strain evidence="2 3">XC_2019</strain>
        <tissue evidence="2">Muscle</tissue>
    </source>
</reference>
<organism evidence="2 3">
    <name type="scientific">Xenoophorus captivus</name>
    <dbReference type="NCBI Taxonomy" id="1517983"/>
    <lineage>
        <taxon>Eukaryota</taxon>
        <taxon>Metazoa</taxon>
        <taxon>Chordata</taxon>
        <taxon>Craniata</taxon>
        <taxon>Vertebrata</taxon>
        <taxon>Euteleostomi</taxon>
        <taxon>Actinopterygii</taxon>
        <taxon>Neopterygii</taxon>
        <taxon>Teleostei</taxon>
        <taxon>Neoteleostei</taxon>
        <taxon>Acanthomorphata</taxon>
        <taxon>Ovalentaria</taxon>
        <taxon>Atherinomorphae</taxon>
        <taxon>Cyprinodontiformes</taxon>
        <taxon>Goodeidae</taxon>
        <taxon>Xenoophorus</taxon>
    </lineage>
</organism>
<name>A0ABV0R065_9TELE</name>
<keyword evidence="3" id="KW-1185">Reference proteome</keyword>
<feature type="transmembrane region" description="Helical" evidence="1">
    <location>
        <begin position="38"/>
        <end position="56"/>
    </location>
</feature>
<feature type="transmembrane region" description="Helical" evidence="1">
    <location>
        <begin position="77"/>
        <end position="98"/>
    </location>
</feature>
<evidence type="ECO:0000256" key="1">
    <source>
        <dbReference type="SAM" id="Phobius"/>
    </source>
</evidence>
<dbReference type="EMBL" id="JAHRIN010027999">
    <property type="protein sequence ID" value="MEQ2201500.1"/>
    <property type="molecule type" value="Genomic_DNA"/>
</dbReference>
<protein>
    <submittedName>
        <fullName evidence="2">Uncharacterized protein</fullName>
    </submittedName>
</protein>
<proteinExistence type="predicted"/>
<sequence>MFPSQCRCTFILQRRPPRQMTQSQLLTDGDNKAEAQAVMIYGHSIGFMLSLVFTLYRATVGFPSRDQTLPFFDHHPGLYRLQFALLSVLLLPVIPMLSSYGDSLSTLIAVYCPPLLFCKSVYYFPSGLCC</sequence>
<dbReference type="Proteomes" id="UP001434883">
    <property type="component" value="Unassembled WGS sequence"/>
</dbReference>
<keyword evidence="1" id="KW-0812">Transmembrane</keyword>
<accession>A0ABV0R065</accession>
<gene>
    <name evidence="2" type="ORF">XENOCAPTIV_013380</name>
</gene>
<evidence type="ECO:0000313" key="2">
    <source>
        <dbReference type="EMBL" id="MEQ2201500.1"/>
    </source>
</evidence>